<evidence type="ECO:0000313" key="1">
    <source>
        <dbReference type="EMBL" id="KAI3732198.1"/>
    </source>
</evidence>
<accession>A0ACB9CDE6</accession>
<comment type="caution">
    <text evidence="1">The sequence shown here is derived from an EMBL/GenBank/DDBJ whole genome shotgun (WGS) entry which is preliminary data.</text>
</comment>
<proteinExistence type="predicted"/>
<dbReference type="Proteomes" id="UP001056120">
    <property type="component" value="Linkage Group LG21"/>
</dbReference>
<organism evidence="1 2">
    <name type="scientific">Smallanthus sonchifolius</name>
    <dbReference type="NCBI Taxonomy" id="185202"/>
    <lineage>
        <taxon>Eukaryota</taxon>
        <taxon>Viridiplantae</taxon>
        <taxon>Streptophyta</taxon>
        <taxon>Embryophyta</taxon>
        <taxon>Tracheophyta</taxon>
        <taxon>Spermatophyta</taxon>
        <taxon>Magnoliopsida</taxon>
        <taxon>eudicotyledons</taxon>
        <taxon>Gunneridae</taxon>
        <taxon>Pentapetalae</taxon>
        <taxon>asterids</taxon>
        <taxon>campanulids</taxon>
        <taxon>Asterales</taxon>
        <taxon>Asteraceae</taxon>
        <taxon>Asteroideae</taxon>
        <taxon>Heliantheae alliance</taxon>
        <taxon>Millerieae</taxon>
        <taxon>Smallanthus</taxon>
    </lineage>
</organism>
<evidence type="ECO:0000313" key="2">
    <source>
        <dbReference type="Proteomes" id="UP001056120"/>
    </source>
</evidence>
<sequence length="753" mass="82495">MPLFPHHLLSSWLNWVFRRICSFGSMGVKKLLVLLGFILIFAGPVSLATNPVDVSAMNNLYAALGSPPLIGWTASAGDPCVEAWQGVVCDATNTNIISITVHGVIMGGELGDTLGSFSSLQSINLSNNFIGGSIPTDLPVTITNIDLSGNNLSGELPSSLGSLSSLTTFHLQNNKLSGTLDVLQDLPLRDLNIENNLFNGPIPDKLLAIPDFKKDGNPFNTATTTTTGATSPNTTTSTGRGTPFFPSPKQGPQQASGPSSTPDSNSTNKSRSDKKIVWVSIASVLGFIVLALVCLLFSPRRFRRKRILGLIPKRHEIAPYTGNRENHIDNRPFAQPINDVDKVPKVSTVVPPKEQQHVPSPPLAPPRKKPGPRLKRQTDKGVNVQRLAAISKQDSMEIDMSRFDIDSLRPPPPPPPLQPLPTSQPIDLPFEKVTVEPIIHVKAAPKPLLPRASVRSYTIASLQQYTNSFSQDNLIGGGMLGSVYRAQLPNGKLLAVKKLDKRVISQQKEEDFIELVNNLDNIRHANVVELMGYCSEHGQRLLIYEYCSSGTLQDALHSDDDYKKNFSWNARVRIALGAARALGYLHDFCELPVIHRNFKSANILLDDDLSVRVSDCGLAPLISRGSVSQLSGHLLLTFGYGAPEFESRIYTSMSDVYCLGVVMLELLTGRMSYDSTRHLGEQLLVRWAVPQLHDIDALSRMVDPSLNGEYPVKSLSNFADIISRCVQADPKFRPPMSEVVQDLIQMIKRESSN</sequence>
<gene>
    <name evidence="1" type="ORF">L1987_63397</name>
</gene>
<dbReference type="EMBL" id="CM042038">
    <property type="protein sequence ID" value="KAI3732198.1"/>
    <property type="molecule type" value="Genomic_DNA"/>
</dbReference>
<reference evidence="1 2" key="2">
    <citation type="journal article" date="2022" name="Mol. Ecol. Resour.">
        <title>The genomes of chicory, endive, great burdock and yacon provide insights into Asteraceae paleo-polyploidization history and plant inulin production.</title>
        <authorList>
            <person name="Fan W."/>
            <person name="Wang S."/>
            <person name="Wang H."/>
            <person name="Wang A."/>
            <person name="Jiang F."/>
            <person name="Liu H."/>
            <person name="Zhao H."/>
            <person name="Xu D."/>
            <person name="Zhang Y."/>
        </authorList>
    </citation>
    <scope>NUCLEOTIDE SEQUENCE [LARGE SCALE GENOMIC DNA]</scope>
    <source>
        <strain evidence="2">cv. Yunnan</strain>
        <tissue evidence="1">Leaves</tissue>
    </source>
</reference>
<protein>
    <submittedName>
        <fullName evidence="1">Uncharacterized protein</fullName>
    </submittedName>
</protein>
<name>A0ACB9CDE6_9ASTR</name>
<keyword evidence="2" id="KW-1185">Reference proteome</keyword>
<reference evidence="2" key="1">
    <citation type="journal article" date="2022" name="Mol. Ecol. Resour.">
        <title>The genomes of chicory, endive, great burdock and yacon provide insights into Asteraceae palaeo-polyploidization history and plant inulin production.</title>
        <authorList>
            <person name="Fan W."/>
            <person name="Wang S."/>
            <person name="Wang H."/>
            <person name="Wang A."/>
            <person name="Jiang F."/>
            <person name="Liu H."/>
            <person name="Zhao H."/>
            <person name="Xu D."/>
            <person name="Zhang Y."/>
        </authorList>
    </citation>
    <scope>NUCLEOTIDE SEQUENCE [LARGE SCALE GENOMIC DNA]</scope>
    <source>
        <strain evidence="2">cv. Yunnan</strain>
    </source>
</reference>